<dbReference type="Pfam" id="PF06779">
    <property type="entry name" value="MFS_4"/>
    <property type="match status" value="1"/>
</dbReference>
<evidence type="ECO:0000313" key="2">
    <source>
        <dbReference type="EMBL" id="NMH77192.1"/>
    </source>
</evidence>
<feature type="transmembrane region" description="Helical" evidence="1">
    <location>
        <begin position="166"/>
        <end position="185"/>
    </location>
</feature>
<feature type="transmembrane region" description="Helical" evidence="1">
    <location>
        <begin position="206"/>
        <end position="233"/>
    </location>
</feature>
<accession>A0ABX1R9W9</accession>
<keyword evidence="3" id="KW-1185">Reference proteome</keyword>
<keyword evidence="1" id="KW-1133">Transmembrane helix</keyword>
<sequence>MCSEASSSPWPIVGQGAAALAASMGIGRFVYTPMLPLMQAQTSLSPQWGSALATANYVGYLAGASAGILVPALVRSAVALRTSLIVLVATLALMPVTQNDAVWAVLRLTAGATSALVFVIAVSAVHRHLRDHGSHLTGWAFGGIGTGIALSGILVLLLRSVATWRAAWWASAALALVLAAGAWALQPDPEPEGAAGVGRAGPGTDTWFWALFAGYTLEGVGYIIAGTFLVAAMDQNASGSTGSGAWVLVGLAALPSCALWARLGKRWPASALLPVALVIQALGIALPAVSGGIGPAVVSALLFGATFVGVTSMALGIGAHLRFPRAVALLTTGYGAGQIAGPLVVTPLLSHGYQQPLLVGAAAVLAAALASAALRFRFPRRPDRVAEISR</sequence>
<keyword evidence="1" id="KW-0472">Membrane</keyword>
<evidence type="ECO:0000313" key="3">
    <source>
        <dbReference type="Proteomes" id="UP001296706"/>
    </source>
</evidence>
<dbReference type="InterPro" id="IPR036259">
    <property type="entry name" value="MFS_trans_sf"/>
</dbReference>
<dbReference type="InterPro" id="IPR010645">
    <property type="entry name" value="MFS_4"/>
</dbReference>
<protein>
    <submittedName>
        <fullName evidence="2">YbfB/YjiJ family MFS transporter</fullName>
    </submittedName>
</protein>
<keyword evidence="1" id="KW-0812">Transmembrane</keyword>
<dbReference type="PANTHER" id="PTHR23537">
    <property type="match status" value="1"/>
</dbReference>
<dbReference type="SUPFAM" id="SSF103473">
    <property type="entry name" value="MFS general substrate transporter"/>
    <property type="match status" value="1"/>
</dbReference>
<feature type="transmembrane region" description="Helical" evidence="1">
    <location>
        <begin position="296"/>
        <end position="319"/>
    </location>
</feature>
<proteinExistence type="predicted"/>
<feature type="transmembrane region" description="Helical" evidence="1">
    <location>
        <begin position="102"/>
        <end position="124"/>
    </location>
</feature>
<feature type="transmembrane region" description="Helical" evidence="1">
    <location>
        <begin position="12"/>
        <end position="31"/>
    </location>
</feature>
<dbReference type="RefSeq" id="WP_169395258.1">
    <property type="nucleotide sequence ID" value="NZ_BAAAJH010000054.1"/>
</dbReference>
<dbReference type="Gene3D" id="1.20.1250.20">
    <property type="entry name" value="MFS general substrate transporter like domains"/>
    <property type="match status" value="2"/>
</dbReference>
<dbReference type="EMBL" id="JAAXKY010000019">
    <property type="protein sequence ID" value="NMH77192.1"/>
    <property type="molecule type" value="Genomic_DNA"/>
</dbReference>
<feature type="transmembrane region" description="Helical" evidence="1">
    <location>
        <begin position="357"/>
        <end position="374"/>
    </location>
</feature>
<organism evidence="2 3">
    <name type="scientific">Pseudonocardia xinjiangensis</name>
    <dbReference type="NCBI Taxonomy" id="75289"/>
    <lineage>
        <taxon>Bacteria</taxon>
        <taxon>Bacillati</taxon>
        <taxon>Actinomycetota</taxon>
        <taxon>Actinomycetes</taxon>
        <taxon>Pseudonocardiales</taxon>
        <taxon>Pseudonocardiaceae</taxon>
        <taxon>Pseudonocardia</taxon>
    </lineage>
</organism>
<feature type="transmembrane region" description="Helical" evidence="1">
    <location>
        <begin position="326"/>
        <end position="345"/>
    </location>
</feature>
<gene>
    <name evidence="2" type="ORF">HF577_08815</name>
</gene>
<feature type="transmembrane region" description="Helical" evidence="1">
    <location>
        <begin position="51"/>
        <end position="71"/>
    </location>
</feature>
<feature type="transmembrane region" description="Helical" evidence="1">
    <location>
        <begin position="271"/>
        <end position="290"/>
    </location>
</feature>
<name>A0ABX1R9W9_9PSEU</name>
<feature type="transmembrane region" description="Helical" evidence="1">
    <location>
        <begin position="136"/>
        <end position="160"/>
    </location>
</feature>
<dbReference type="Proteomes" id="UP001296706">
    <property type="component" value="Unassembled WGS sequence"/>
</dbReference>
<reference evidence="2 3" key="1">
    <citation type="submission" date="2020-04" db="EMBL/GenBank/DDBJ databases">
        <authorList>
            <person name="Klaysubun C."/>
            <person name="Duangmal K."/>
            <person name="Lipun K."/>
        </authorList>
    </citation>
    <scope>NUCLEOTIDE SEQUENCE [LARGE SCALE GENOMIC DNA]</scope>
    <source>
        <strain evidence="2 3">JCM 11839</strain>
    </source>
</reference>
<feature type="transmembrane region" description="Helical" evidence="1">
    <location>
        <begin position="78"/>
        <end position="96"/>
    </location>
</feature>
<dbReference type="PANTHER" id="PTHR23537:SF1">
    <property type="entry name" value="SUGAR TRANSPORTER"/>
    <property type="match status" value="1"/>
</dbReference>
<comment type="caution">
    <text evidence="2">The sequence shown here is derived from an EMBL/GenBank/DDBJ whole genome shotgun (WGS) entry which is preliminary data.</text>
</comment>
<evidence type="ECO:0000256" key="1">
    <source>
        <dbReference type="SAM" id="Phobius"/>
    </source>
</evidence>